<dbReference type="Proteomes" id="UP000017840">
    <property type="component" value="Unassembled WGS sequence"/>
</dbReference>
<feature type="compositionally biased region" description="Acidic residues" evidence="1">
    <location>
        <begin position="629"/>
        <end position="643"/>
    </location>
</feature>
<protein>
    <submittedName>
        <fullName evidence="2">Transfer complex protein</fullName>
    </submittedName>
</protein>
<dbReference type="InterPro" id="IPR027417">
    <property type="entry name" value="P-loop_NTPase"/>
</dbReference>
<feature type="region of interest" description="Disordered" evidence="1">
    <location>
        <begin position="629"/>
        <end position="651"/>
    </location>
</feature>
<dbReference type="AlphaFoldDB" id="V4GN76"/>
<dbReference type="Gene3D" id="3.40.50.300">
    <property type="entry name" value="P-loop containing nucleotide triphosphate hydrolases"/>
    <property type="match status" value="1"/>
</dbReference>
<accession>V4GN76</accession>
<dbReference type="PANTHER" id="PTHR30121:SF6">
    <property type="entry name" value="SLR6007 PROTEIN"/>
    <property type="match status" value="1"/>
</dbReference>
<organism evidence="2 3">
    <name type="scientific">Candidatus Halobonum tyrrellensis G22</name>
    <dbReference type="NCBI Taxonomy" id="1324957"/>
    <lineage>
        <taxon>Archaea</taxon>
        <taxon>Methanobacteriati</taxon>
        <taxon>Methanobacteriota</taxon>
        <taxon>Stenosarchaea group</taxon>
        <taxon>Halobacteria</taxon>
        <taxon>Halobacteriales</taxon>
        <taxon>Haloferacaceae</taxon>
        <taxon>Candidatus Halobonum</taxon>
    </lineage>
</organism>
<sequence length="651" mass="71856">MPLIKTLLDRFTSIDVDDNQQFDEAEAHAQNVGPASVRLESDATRSGDQWVKTLMITDWPDTANPGHLDAITTHPSADVGLSIHAEPRETEQAITQVENAIRDLQAVHQGKQENGDPSIGLTERRISDHEDVLTQLTDESQSIFDVSAYLPVRGESKEQVEQRCQRIRAELEKQQLTVRSVDYDQSDGLVSASPIAKDTISEWLPSATTPMLGSALGALFPFSASTLIEESGVLYGYHATTDAPVVVDRFQRPNGYNVLAAAQVGSGKSVTAKLLNLREIANDPETILIMVDPLEGFRSLADELDAEHIVVGGRQQINSLEIEATPQHVLERTSELNPYGQRVSSVMGFFTTYFGHIDSAGSGLDKEERAILGDAVHEAYRRQGITTDPTTHSNESPTVIDVFEILGEMAEDVNAFVEEAESDLTEVTATESEQWGELAANLRISMRPFTGDGEFANLAGSSDIDLEGETVSYLDLQQGEADQEIALMLQVLFDTVYERAKQTDKRVILAIDEAHYLMQSKGSLDWLERAYRHSRHHDLSVHLVTQEMSDFFVHEKAEVLANESSIKLLQKLPGLSEEHRKKLGLSAREAQFLRDAKPGTRERGYSHALVCVQDEGRYPVKVTALPEEMEIVNPPEDEPDDESAVGSGVTV</sequence>
<proteinExistence type="predicted"/>
<dbReference type="InterPro" id="IPR051162">
    <property type="entry name" value="T4SS_component"/>
</dbReference>
<name>V4GN76_9EURY</name>
<dbReference type="PANTHER" id="PTHR30121">
    <property type="entry name" value="UNCHARACTERIZED PROTEIN YJGR-RELATED"/>
    <property type="match status" value="1"/>
</dbReference>
<keyword evidence="3" id="KW-1185">Reference proteome</keyword>
<dbReference type="OrthoDB" id="308309at2157"/>
<dbReference type="SUPFAM" id="SSF52540">
    <property type="entry name" value="P-loop containing nucleoside triphosphate hydrolases"/>
    <property type="match status" value="1"/>
</dbReference>
<evidence type="ECO:0000313" key="2">
    <source>
        <dbReference type="EMBL" id="ESP86821.1"/>
    </source>
</evidence>
<comment type="caution">
    <text evidence="2">The sequence shown here is derived from an EMBL/GenBank/DDBJ whole genome shotgun (WGS) entry which is preliminary data.</text>
</comment>
<dbReference type="eggNOG" id="arCOG00285">
    <property type="taxonomic scope" value="Archaea"/>
</dbReference>
<dbReference type="Gene3D" id="1.10.8.730">
    <property type="match status" value="1"/>
</dbReference>
<gene>
    <name evidence="2" type="ORF">K933_17097</name>
</gene>
<dbReference type="EMBL" id="ASGZ01000070">
    <property type="protein sequence ID" value="ESP86821.1"/>
    <property type="molecule type" value="Genomic_DNA"/>
</dbReference>
<evidence type="ECO:0000313" key="3">
    <source>
        <dbReference type="Proteomes" id="UP000017840"/>
    </source>
</evidence>
<reference evidence="2 3" key="1">
    <citation type="journal article" date="2013" name="Genome Announc.">
        <title>Draft Genome Sequence of 'Candidatus Halobonum tyrrellensis' Strain G22, Isolated from the Hypersaline Waters of Lake Tyrrell, Australia.</title>
        <authorList>
            <person name="Ugalde J.A."/>
            <person name="Narasingarao P."/>
            <person name="Kuo S."/>
            <person name="Podell S."/>
            <person name="Allen E.E."/>
        </authorList>
    </citation>
    <scope>NUCLEOTIDE SEQUENCE [LARGE SCALE GENOMIC DNA]</scope>
    <source>
        <strain evidence="2 3">G22</strain>
    </source>
</reference>
<dbReference type="PATRIC" id="fig|1324957.4.peg.3468"/>
<dbReference type="STRING" id="1324957.K933_17097"/>
<dbReference type="RefSeq" id="WP_023395986.1">
    <property type="nucleotide sequence ID" value="NZ_ASGZ01000070.1"/>
</dbReference>
<evidence type="ECO:0000256" key="1">
    <source>
        <dbReference type="SAM" id="MobiDB-lite"/>
    </source>
</evidence>